<comment type="similarity">
    <text evidence="1">Belongs to the asp23 family.</text>
</comment>
<dbReference type="Proteomes" id="UP000601171">
    <property type="component" value="Unassembled WGS sequence"/>
</dbReference>
<proteinExistence type="inferred from homology"/>
<dbReference type="AlphaFoldDB" id="A0A926IKF6"/>
<name>A0A926IKF6_9FIRM</name>
<dbReference type="Pfam" id="PF03780">
    <property type="entry name" value="Asp23"/>
    <property type="match status" value="1"/>
</dbReference>
<keyword evidence="3" id="KW-1185">Reference proteome</keyword>
<dbReference type="RefSeq" id="WP_262429892.1">
    <property type="nucleotide sequence ID" value="NZ_JACRTG010000020.1"/>
</dbReference>
<sequence>MGDTIINDADKGNVKISDDVIAIIAGIAATEVKGVVGMSGGITGGITELLGMKNMSKGVKVELNENIAKVDLFIIVEFGSNLAKVGKEVQSNVKASIENMTALNVNEINVNIQGVSLPKEDKKEEKKQD</sequence>
<gene>
    <name evidence="2" type="ORF">H8707_09300</name>
</gene>
<comment type="caution">
    <text evidence="2">The sequence shown here is derived from an EMBL/GenBank/DDBJ whole genome shotgun (WGS) entry which is preliminary data.</text>
</comment>
<dbReference type="EMBL" id="JACRTG010000020">
    <property type="protein sequence ID" value="MBC8588436.1"/>
    <property type="molecule type" value="Genomic_DNA"/>
</dbReference>
<dbReference type="PANTHER" id="PTHR34297:SF2">
    <property type="entry name" value="ASP23_GLS24 FAMILY ENVELOPE STRESS RESPONSE PROTEIN"/>
    <property type="match status" value="1"/>
</dbReference>
<dbReference type="PANTHER" id="PTHR34297">
    <property type="entry name" value="HYPOTHETICAL CYTOSOLIC PROTEIN-RELATED"/>
    <property type="match status" value="1"/>
</dbReference>
<organism evidence="2 3">
    <name type="scientific">Paratissierella segnis</name>
    <dbReference type="NCBI Taxonomy" id="2763679"/>
    <lineage>
        <taxon>Bacteria</taxon>
        <taxon>Bacillati</taxon>
        <taxon>Bacillota</taxon>
        <taxon>Tissierellia</taxon>
        <taxon>Tissierellales</taxon>
        <taxon>Tissierellaceae</taxon>
        <taxon>Paratissierella</taxon>
    </lineage>
</organism>
<dbReference type="InterPro" id="IPR005531">
    <property type="entry name" value="Asp23"/>
</dbReference>
<evidence type="ECO:0000256" key="1">
    <source>
        <dbReference type="ARBA" id="ARBA00005721"/>
    </source>
</evidence>
<evidence type="ECO:0000313" key="2">
    <source>
        <dbReference type="EMBL" id="MBC8588436.1"/>
    </source>
</evidence>
<reference evidence="2" key="1">
    <citation type="submission" date="2020-08" db="EMBL/GenBank/DDBJ databases">
        <title>Genome public.</title>
        <authorList>
            <person name="Liu C."/>
            <person name="Sun Q."/>
        </authorList>
    </citation>
    <scope>NUCLEOTIDE SEQUENCE</scope>
    <source>
        <strain evidence="2">BX21</strain>
    </source>
</reference>
<accession>A0A926IKF6</accession>
<evidence type="ECO:0000313" key="3">
    <source>
        <dbReference type="Proteomes" id="UP000601171"/>
    </source>
</evidence>
<protein>
    <submittedName>
        <fullName evidence="2">Asp23/Gls24 family envelope stress response protein</fullName>
    </submittedName>
</protein>